<dbReference type="NCBIfam" id="NF004785">
    <property type="entry name" value="PRK06132.1-2"/>
    <property type="match status" value="1"/>
</dbReference>
<comment type="pathway">
    <text evidence="1 7">Cell wall biogenesis; peptidoglycan biosynthesis.</text>
</comment>
<dbReference type="RefSeq" id="WP_111514976.1">
    <property type="nucleotide sequence ID" value="NZ_QFYR01000002.1"/>
</dbReference>
<dbReference type="InterPro" id="IPR038063">
    <property type="entry name" value="Transpep_catalytic_dom"/>
</dbReference>
<dbReference type="PIRSF" id="PIRSF029342">
    <property type="entry name" value="UCP029342_ErfK/YbiS/YcfS/YnhG"/>
    <property type="match status" value="1"/>
</dbReference>
<organism evidence="10 11">
    <name type="scientific">Phenylobacterium deserti</name>
    <dbReference type="NCBI Taxonomy" id="1914756"/>
    <lineage>
        <taxon>Bacteria</taxon>
        <taxon>Pseudomonadati</taxon>
        <taxon>Pseudomonadota</taxon>
        <taxon>Alphaproteobacteria</taxon>
        <taxon>Caulobacterales</taxon>
        <taxon>Caulobacteraceae</taxon>
        <taxon>Phenylobacterium</taxon>
    </lineage>
</organism>
<feature type="active site" description="Proton donor/acceptor" evidence="7">
    <location>
        <position position="131"/>
    </location>
</feature>
<comment type="similarity">
    <text evidence="2">Belongs to the YkuD family.</text>
</comment>
<dbReference type="PANTHER" id="PTHR30582:SF2">
    <property type="entry name" value="L,D-TRANSPEPTIDASE YCIB-RELATED"/>
    <property type="match status" value="1"/>
</dbReference>
<sequence>MRFTLTAAALALGLASAAGEKARAQGLPASSPAELARQAELLKPGQWVWLPQIAPSGPLLIYVDLSRQLATVYRNGVRIGVSTISSGKPGHETPTGVFTILQKDAKHHSSRYNNAPMPFQQRLTWDGVALHAGGLPGYPESHGCVHLPMAFARALFEVTHLGATVVIAGGAGDHVRAAPGTLLAPVEAGGRAASAAPLRDQEFRWRPEASPRGPLTVIVSRRDQRIVVLRNGVEIGRSVALAPSAAAGLHVATYAPDADRRPHWIFLGVAGHKEEAGRPADEILLNKIQAPRAFQAALSEALRPGATFVITDAGVGAAAGTKLTVLDGALLGGAPPN</sequence>
<feature type="signal peptide" evidence="8">
    <location>
        <begin position="1"/>
        <end position="17"/>
    </location>
</feature>
<proteinExistence type="inferred from homology"/>
<keyword evidence="6 7" id="KW-0961">Cell wall biogenesis/degradation</keyword>
<feature type="active site" description="Nucleophile" evidence="7">
    <location>
        <position position="144"/>
    </location>
</feature>
<evidence type="ECO:0000256" key="4">
    <source>
        <dbReference type="ARBA" id="ARBA00022960"/>
    </source>
</evidence>
<name>A0A328ADG7_9CAUL</name>
<evidence type="ECO:0000256" key="7">
    <source>
        <dbReference type="PROSITE-ProRule" id="PRU01373"/>
    </source>
</evidence>
<dbReference type="SUPFAM" id="SSF141523">
    <property type="entry name" value="L,D-transpeptidase catalytic domain-like"/>
    <property type="match status" value="1"/>
</dbReference>
<evidence type="ECO:0000313" key="10">
    <source>
        <dbReference type="EMBL" id="RAK52691.1"/>
    </source>
</evidence>
<dbReference type="InterPro" id="IPR005490">
    <property type="entry name" value="LD_TPept_cat_dom"/>
</dbReference>
<evidence type="ECO:0000256" key="6">
    <source>
        <dbReference type="ARBA" id="ARBA00023316"/>
    </source>
</evidence>
<dbReference type="Proteomes" id="UP000249725">
    <property type="component" value="Unassembled WGS sequence"/>
</dbReference>
<dbReference type="OrthoDB" id="463216at2"/>
<protein>
    <submittedName>
        <fullName evidence="10">L,D-transpeptidase</fullName>
    </submittedName>
</protein>
<dbReference type="GO" id="GO:0071555">
    <property type="term" value="P:cell wall organization"/>
    <property type="evidence" value="ECO:0007669"/>
    <property type="project" value="UniProtKB-UniRule"/>
</dbReference>
<dbReference type="PANTHER" id="PTHR30582">
    <property type="entry name" value="L,D-TRANSPEPTIDASE"/>
    <property type="match status" value="1"/>
</dbReference>
<keyword evidence="11" id="KW-1185">Reference proteome</keyword>
<dbReference type="GO" id="GO:0008360">
    <property type="term" value="P:regulation of cell shape"/>
    <property type="evidence" value="ECO:0007669"/>
    <property type="project" value="UniProtKB-UniRule"/>
</dbReference>
<dbReference type="InterPro" id="IPR016915">
    <property type="entry name" value="UCP029342"/>
</dbReference>
<accession>A0A328ADG7</accession>
<dbReference type="AlphaFoldDB" id="A0A328ADG7"/>
<dbReference type="InterPro" id="IPR050979">
    <property type="entry name" value="LD-transpeptidase"/>
</dbReference>
<dbReference type="GO" id="GO:0071972">
    <property type="term" value="F:peptidoglycan L,D-transpeptidase activity"/>
    <property type="evidence" value="ECO:0007669"/>
    <property type="project" value="TreeGrafter"/>
</dbReference>
<keyword evidence="5 7" id="KW-0573">Peptidoglycan synthesis</keyword>
<dbReference type="PROSITE" id="PS52029">
    <property type="entry name" value="LD_TPASE"/>
    <property type="match status" value="1"/>
</dbReference>
<dbReference type="GO" id="GO:0016740">
    <property type="term" value="F:transferase activity"/>
    <property type="evidence" value="ECO:0007669"/>
    <property type="project" value="UniProtKB-KW"/>
</dbReference>
<keyword evidence="3" id="KW-0808">Transferase</keyword>
<dbReference type="GO" id="GO:0018104">
    <property type="term" value="P:peptidoglycan-protein cross-linking"/>
    <property type="evidence" value="ECO:0007669"/>
    <property type="project" value="TreeGrafter"/>
</dbReference>
<evidence type="ECO:0000256" key="3">
    <source>
        <dbReference type="ARBA" id="ARBA00022679"/>
    </source>
</evidence>
<dbReference type="CDD" id="cd16913">
    <property type="entry name" value="YkuD_like"/>
    <property type="match status" value="1"/>
</dbReference>
<evidence type="ECO:0000256" key="2">
    <source>
        <dbReference type="ARBA" id="ARBA00005992"/>
    </source>
</evidence>
<dbReference type="GO" id="GO:0005576">
    <property type="term" value="C:extracellular region"/>
    <property type="evidence" value="ECO:0007669"/>
    <property type="project" value="TreeGrafter"/>
</dbReference>
<evidence type="ECO:0000256" key="8">
    <source>
        <dbReference type="SAM" id="SignalP"/>
    </source>
</evidence>
<dbReference type="EMBL" id="QFYR01000002">
    <property type="protein sequence ID" value="RAK52691.1"/>
    <property type="molecule type" value="Genomic_DNA"/>
</dbReference>
<dbReference type="Gene3D" id="2.40.440.10">
    <property type="entry name" value="L,D-transpeptidase catalytic domain-like"/>
    <property type="match status" value="1"/>
</dbReference>
<evidence type="ECO:0000259" key="9">
    <source>
        <dbReference type="PROSITE" id="PS52029"/>
    </source>
</evidence>
<reference evidence="11" key="1">
    <citation type="submission" date="2018-05" db="EMBL/GenBank/DDBJ databases">
        <authorList>
            <person name="Li X."/>
        </authorList>
    </citation>
    <scope>NUCLEOTIDE SEQUENCE [LARGE SCALE GENOMIC DNA]</scope>
    <source>
        <strain evidence="11">YIM 73061</strain>
    </source>
</reference>
<comment type="caution">
    <text evidence="10">The sequence shown here is derived from an EMBL/GenBank/DDBJ whole genome shotgun (WGS) entry which is preliminary data.</text>
</comment>
<keyword evidence="8" id="KW-0732">Signal</keyword>
<dbReference type="UniPathway" id="UPA00219"/>
<evidence type="ECO:0000256" key="1">
    <source>
        <dbReference type="ARBA" id="ARBA00004752"/>
    </source>
</evidence>
<gene>
    <name evidence="10" type="ORF">DJ018_10875</name>
</gene>
<evidence type="ECO:0000313" key="11">
    <source>
        <dbReference type="Proteomes" id="UP000249725"/>
    </source>
</evidence>
<dbReference type="Pfam" id="PF03734">
    <property type="entry name" value="YkuD"/>
    <property type="match status" value="1"/>
</dbReference>
<feature type="domain" description="L,D-TPase catalytic" evidence="9">
    <location>
        <begin position="59"/>
        <end position="168"/>
    </location>
</feature>
<feature type="chain" id="PRO_5016234898" evidence="8">
    <location>
        <begin position="18"/>
        <end position="337"/>
    </location>
</feature>
<keyword evidence="4 7" id="KW-0133">Cell shape</keyword>
<evidence type="ECO:0000256" key="5">
    <source>
        <dbReference type="ARBA" id="ARBA00022984"/>
    </source>
</evidence>